<name>A0ABM0ZAW4_CAMSA</name>
<dbReference type="SUPFAM" id="SSF52833">
    <property type="entry name" value="Thioredoxin-like"/>
    <property type="match status" value="1"/>
</dbReference>
<protein>
    <submittedName>
        <fullName evidence="3">Uncharacterized protein At5g39865-like</fullName>
    </submittedName>
</protein>
<dbReference type="PROSITE" id="PS51354">
    <property type="entry name" value="GLUTAREDOXIN_2"/>
    <property type="match status" value="1"/>
</dbReference>
<dbReference type="InterPro" id="IPR002109">
    <property type="entry name" value="Glutaredoxin"/>
</dbReference>
<evidence type="ECO:0000313" key="3">
    <source>
        <dbReference type="RefSeq" id="XP_010512931.1"/>
    </source>
</evidence>
<reference evidence="2" key="1">
    <citation type="journal article" date="2014" name="Nat. Commun.">
        <title>The emerging biofuel crop Camelina sativa retains a highly undifferentiated hexaploid genome structure.</title>
        <authorList>
            <person name="Kagale S."/>
            <person name="Koh C."/>
            <person name="Nixon J."/>
            <person name="Bollina V."/>
            <person name="Clarke W.E."/>
            <person name="Tuteja R."/>
            <person name="Spillane C."/>
            <person name="Robinson S.J."/>
            <person name="Links M.G."/>
            <person name="Clarke C."/>
            <person name="Higgins E.E."/>
            <person name="Huebert T."/>
            <person name="Sharpe A.G."/>
            <person name="Parkin I.A."/>
        </authorList>
    </citation>
    <scope>NUCLEOTIDE SEQUENCE [LARGE SCALE GENOMIC DNA]</scope>
    <source>
        <strain evidence="2">cv. DH55</strain>
    </source>
</reference>
<dbReference type="Pfam" id="PF00462">
    <property type="entry name" value="Glutaredoxin"/>
    <property type="match status" value="1"/>
</dbReference>
<feature type="domain" description="Glutaredoxin" evidence="1">
    <location>
        <begin position="88"/>
        <end position="154"/>
    </location>
</feature>
<dbReference type="InterPro" id="IPR036249">
    <property type="entry name" value="Thioredoxin-like_sf"/>
</dbReference>
<accession>A0ABM0ZAW4</accession>
<keyword evidence="2" id="KW-1185">Reference proteome</keyword>
<dbReference type="Gene3D" id="3.40.30.10">
    <property type="entry name" value="Glutaredoxin"/>
    <property type="match status" value="1"/>
</dbReference>
<organism evidence="2 3">
    <name type="scientific">Camelina sativa</name>
    <name type="common">False flax</name>
    <name type="synonym">Myagrum sativum</name>
    <dbReference type="NCBI Taxonomy" id="90675"/>
    <lineage>
        <taxon>Eukaryota</taxon>
        <taxon>Viridiplantae</taxon>
        <taxon>Streptophyta</taxon>
        <taxon>Embryophyta</taxon>
        <taxon>Tracheophyta</taxon>
        <taxon>Spermatophyta</taxon>
        <taxon>Magnoliopsida</taxon>
        <taxon>eudicotyledons</taxon>
        <taxon>Gunneridae</taxon>
        <taxon>Pentapetalae</taxon>
        <taxon>rosids</taxon>
        <taxon>malvids</taxon>
        <taxon>Brassicales</taxon>
        <taxon>Brassicaceae</taxon>
        <taxon>Camelineae</taxon>
        <taxon>Camelina</taxon>
    </lineage>
</organism>
<evidence type="ECO:0000313" key="2">
    <source>
        <dbReference type="Proteomes" id="UP000694864"/>
    </source>
</evidence>
<sequence length="199" mass="23303">MFPNWFQRRRRRHEISPDSPKWPRHFSCSSFKDIQNLLHDDDPLSESYSPRRQVIHQPRSPARIHGPISNESFSVVDIPNADHHRGVVIYYTSLGIIRKTFDECRYVRSILHAFRINIDERDLLMDSTFHDELQTMFGTKKVTLPKVFIGGRYIGGSEEIKQLHENDKLRKLIAALTPSGDERFAESQNLLGEIWIHKL</sequence>
<dbReference type="RefSeq" id="XP_010512931.1">
    <property type="nucleotide sequence ID" value="XM_010514629.1"/>
</dbReference>
<dbReference type="PANTHER" id="PTHR45669">
    <property type="entry name" value="GLUTAREDOXIN DOMAIN-CONTAINING CYSTEINE-RICH PROTEIN CG12206-RELATED"/>
    <property type="match status" value="1"/>
</dbReference>
<evidence type="ECO:0000259" key="1">
    <source>
        <dbReference type="Pfam" id="PF00462"/>
    </source>
</evidence>
<gene>
    <name evidence="3" type="primary">LOC104788849</name>
</gene>
<proteinExistence type="predicted"/>
<dbReference type="GeneID" id="104788849"/>
<dbReference type="PANTHER" id="PTHR45669:SF36">
    <property type="entry name" value="GLUTAREDOXIN DOMAIN-CONTAINING PROTEIN"/>
    <property type="match status" value="1"/>
</dbReference>
<dbReference type="Proteomes" id="UP000694864">
    <property type="component" value="Chromosome 5"/>
</dbReference>
<reference evidence="3" key="2">
    <citation type="submission" date="2025-08" db="UniProtKB">
        <authorList>
            <consortium name="RefSeq"/>
        </authorList>
    </citation>
    <scope>IDENTIFICATION</scope>
    <source>
        <tissue evidence="3">Leaf</tissue>
    </source>
</reference>